<accession>A0A0G4GZY2</accession>
<dbReference type="AlphaFoldDB" id="A0A0G4GZY2"/>
<name>A0A0G4GZY2_VITBC</name>
<proteinExistence type="predicted"/>
<evidence type="ECO:0000313" key="2">
    <source>
        <dbReference type="EMBL" id="CEM36791.1"/>
    </source>
</evidence>
<dbReference type="PhylomeDB" id="A0A0G4GZY2"/>
<evidence type="ECO:0000256" key="1">
    <source>
        <dbReference type="SAM" id="MobiDB-lite"/>
    </source>
</evidence>
<reference evidence="2 3" key="1">
    <citation type="submission" date="2014-11" db="EMBL/GenBank/DDBJ databases">
        <authorList>
            <person name="Zhu J."/>
            <person name="Qi W."/>
            <person name="Song R."/>
        </authorList>
    </citation>
    <scope>NUCLEOTIDE SEQUENCE [LARGE SCALE GENOMIC DNA]</scope>
</reference>
<gene>
    <name evidence="2" type="ORF">Vbra_3418</name>
</gene>
<dbReference type="InParanoid" id="A0A0G4GZY2"/>
<organism evidence="2 3">
    <name type="scientific">Vitrella brassicaformis (strain CCMP3155)</name>
    <dbReference type="NCBI Taxonomy" id="1169540"/>
    <lineage>
        <taxon>Eukaryota</taxon>
        <taxon>Sar</taxon>
        <taxon>Alveolata</taxon>
        <taxon>Colpodellida</taxon>
        <taxon>Vitrellaceae</taxon>
        <taxon>Vitrella</taxon>
    </lineage>
</organism>
<sequence>MDALGDQQENDNDSEQDKGAAGECVQTAAEPGHERIPPYRSMLSTSTAHTTTAIAIDDYSKGGDRSIGAPDVIHRREEKAIAASVAEFRGVAGYPASFEEWPTTVKYKTVRGLDGGTREVVMGAHFDPGPLWFTVKRVLKVIMWQP</sequence>
<keyword evidence="3" id="KW-1185">Reference proteome</keyword>
<dbReference type="EMBL" id="CDMY01000908">
    <property type="protein sequence ID" value="CEM36791.1"/>
    <property type="molecule type" value="Genomic_DNA"/>
</dbReference>
<feature type="region of interest" description="Disordered" evidence="1">
    <location>
        <begin position="1"/>
        <end position="38"/>
    </location>
</feature>
<evidence type="ECO:0000313" key="3">
    <source>
        <dbReference type="Proteomes" id="UP000041254"/>
    </source>
</evidence>
<dbReference type="Proteomes" id="UP000041254">
    <property type="component" value="Unassembled WGS sequence"/>
</dbReference>
<dbReference type="VEuPathDB" id="CryptoDB:Vbra_3418"/>
<protein>
    <submittedName>
        <fullName evidence="2">Uncharacterized protein</fullName>
    </submittedName>
</protein>